<keyword evidence="10 15" id="KW-0378">Hydrolase</keyword>
<dbReference type="OrthoDB" id="4694525at2759"/>
<dbReference type="EC" id="3.4.14.4" evidence="4 15"/>
<evidence type="ECO:0000256" key="5">
    <source>
        <dbReference type="ARBA" id="ARBA00014713"/>
    </source>
</evidence>
<comment type="subcellular location">
    <subcellularLocation>
        <location evidence="2">Cytoplasm</location>
    </subcellularLocation>
</comment>
<keyword evidence="7 15" id="KW-0963">Cytoplasm</keyword>
<dbReference type="GO" id="GO:0005737">
    <property type="term" value="C:cytoplasm"/>
    <property type="evidence" value="ECO:0007669"/>
    <property type="project" value="UniProtKB-SubCell"/>
</dbReference>
<dbReference type="Gene3D" id="3.30.540.30">
    <property type="match status" value="3"/>
</dbReference>
<protein>
    <recommendedName>
        <fullName evidence="5 15">Dipeptidyl peptidase 3</fullName>
        <ecNumber evidence="4 15">3.4.14.4</ecNumber>
    </recommendedName>
    <alternativeName>
        <fullName evidence="13 15">Dipeptidyl aminopeptidase III</fullName>
    </alternativeName>
    <alternativeName>
        <fullName evidence="14 15">Dipeptidyl peptidase III</fullName>
    </alternativeName>
</protein>
<evidence type="ECO:0000313" key="18">
    <source>
        <dbReference type="EMBL" id="ODV57865.1"/>
    </source>
</evidence>
<evidence type="ECO:0000256" key="2">
    <source>
        <dbReference type="ARBA" id="ARBA00004496"/>
    </source>
</evidence>
<dbReference type="FunCoup" id="A0A1D2V8P0">
    <property type="interactions" value="637"/>
</dbReference>
<name>A0A1D2V8P0_9ASCO</name>
<evidence type="ECO:0000256" key="4">
    <source>
        <dbReference type="ARBA" id="ARBA00012063"/>
    </source>
</evidence>
<evidence type="ECO:0000256" key="12">
    <source>
        <dbReference type="ARBA" id="ARBA00023049"/>
    </source>
</evidence>
<organism evidence="18 19">
    <name type="scientific">Ascoidea rubescens DSM 1968</name>
    <dbReference type="NCBI Taxonomy" id="1344418"/>
    <lineage>
        <taxon>Eukaryota</taxon>
        <taxon>Fungi</taxon>
        <taxon>Dikarya</taxon>
        <taxon>Ascomycota</taxon>
        <taxon>Saccharomycotina</taxon>
        <taxon>Saccharomycetes</taxon>
        <taxon>Ascoideaceae</taxon>
        <taxon>Ascoidea</taxon>
    </lineage>
</organism>
<reference evidence="19" key="1">
    <citation type="submission" date="2016-05" db="EMBL/GenBank/DDBJ databases">
        <title>Comparative genomics of biotechnologically important yeasts.</title>
        <authorList>
            <consortium name="DOE Joint Genome Institute"/>
            <person name="Riley R."/>
            <person name="Haridas S."/>
            <person name="Wolfe K.H."/>
            <person name="Lopes M.R."/>
            <person name="Hittinger C.T."/>
            <person name="Goker M."/>
            <person name="Salamov A."/>
            <person name="Wisecaver J."/>
            <person name="Long T.M."/>
            <person name="Aerts A.L."/>
            <person name="Barry K."/>
            <person name="Choi C."/>
            <person name="Clum A."/>
            <person name="Coughlan A.Y."/>
            <person name="Deshpande S."/>
            <person name="Douglass A.P."/>
            <person name="Hanson S.J."/>
            <person name="Klenk H.-P."/>
            <person name="Labutti K."/>
            <person name="Lapidus A."/>
            <person name="Lindquist E."/>
            <person name="Lipzen A."/>
            <person name="Meier-Kolthoff J.P."/>
            <person name="Ohm R.A."/>
            <person name="Otillar R.P."/>
            <person name="Pangilinan J."/>
            <person name="Peng Y."/>
            <person name="Rokas A."/>
            <person name="Rosa C.A."/>
            <person name="Scheuner C."/>
            <person name="Sibirny A.A."/>
            <person name="Slot J.C."/>
            <person name="Stielow J.B."/>
            <person name="Sun H."/>
            <person name="Kurtzman C.P."/>
            <person name="Blackwell M."/>
            <person name="Grigoriev I.V."/>
            <person name="Jeffries T.W."/>
        </authorList>
    </citation>
    <scope>NUCLEOTIDE SEQUENCE [LARGE SCALE GENOMIC DNA]</scope>
    <source>
        <strain evidence="19">DSM 1968</strain>
    </source>
</reference>
<keyword evidence="12 15" id="KW-0482">Metalloprotease</keyword>
<evidence type="ECO:0000256" key="10">
    <source>
        <dbReference type="ARBA" id="ARBA00022801"/>
    </source>
</evidence>
<feature type="binding site" evidence="17">
    <location>
        <position position="450"/>
    </location>
    <ligand>
        <name>Zn(2+)</name>
        <dbReference type="ChEBI" id="CHEBI:29105"/>
        <note>catalytic</note>
    </ligand>
</feature>
<accession>A0A1D2V8P0</accession>
<dbReference type="PANTHER" id="PTHR23422:SF11">
    <property type="entry name" value="DIPEPTIDYL PEPTIDASE 3"/>
    <property type="match status" value="1"/>
</dbReference>
<dbReference type="GO" id="GO:0008235">
    <property type="term" value="F:metalloexopeptidase activity"/>
    <property type="evidence" value="ECO:0007669"/>
    <property type="project" value="InterPro"/>
</dbReference>
<dbReference type="GO" id="GO:0046872">
    <property type="term" value="F:metal ion binding"/>
    <property type="evidence" value="ECO:0007669"/>
    <property type="project" value="UniProtKB-KW"/>
</dbReference>
<dbReference type="RefSeq" id="XP_020044172.1">
    <property type="nucleotide sequence ID" value="XM_020191012.1"/>
</dbReference>
<dbReference type="GO" id="GO:0004177">
    <property type="term" value="F:aminopeptidase activity"/>
    <property type="evidence" value="ECO:0007669"/>
    <property type="project" value="UniProtKB-KW"/>
</dbReference>
<dbReference type="Pfam" id="PF03571">
    <property type="entry name" value="Peptidase_M49"/>
    <property type="match status" value="1"/>
</dbReference>
<evidence type="ECO:0000256" key="1">
    <source>
        <dbReference type="ARBA" id="ARBA00001336"/>
    </source>
</evidence>
<dbReference type="InterPro" id="IPR039461">
    <property type="entry name" value="Peptidase_M49"/>
</dbReference>
<evidence type="ECO:0000256" key="15">
    <source>
        <dbReference type="PIRNR" id="PIRNR007828"/>
    </source>
</evidence>
<keyword evidence="9 15" id="KW-0479">Metal-binding</keyword>
<evidence type="ECO:0000256" key="16">
    <source>
        <dbReference type="PIRSR" id="PIRSR007828-1"/>
    </source>
</evidence>
<comment type="cofactor">
    <cofactor evidence="15 17">
        <name>Zn(2+)</name>
        <dbReference type="ChEBI" id="CHEBI:29105"/>
    </cofactor>
    <text evidence="15 17">Binds 1 zinc ion per subunit.</text>
</comment>
<dbReference type="GeneID" id="30964648"/>
<evidence type="ECO:0000256" key="11">
    <source>
        <dbReference type="ARBA" id="ARBA00022833"/>
    </source>
</evidence>
<dbReference type="FunFam" id="3.30.540.30:FF:000001">
    <property type="entry name" value="Dipeptidyl peptidase 3"/>
    <property type="match status" value="1"/>
</dbReference>
<keyword evidence="19" id="KW-1185">Reference proteome</keyword>
<dbReference type="EMBL" id="KV454501">
    <property type="protein sequence ID" value="ODV57865.1"/>
    <property type="molecule type" value="Genomic_DNA"/>
</dbReference>
<dbReference type="GO" id="GO:0008239">
    <property type="term" value="F:dipeptidyl-peptidase activity"/>
    <property type="evidence" value="ECO:0007669"/>
    <property type="project" value="UniProtKB-UniRule"/>
</dbReference>
<dbReference type="PANTHER" id="PTHR23422">
    <property type="entry name" value="DIPEPTIDYL PEPTIDASE III-RELATED"/>
    <property type="match status" value="1"/>
</dbReference>
<dbReference type="InParanoid" id="A0A1D2V8P0"/>
<comment type="catalytic activity">
    <reaction evidence="1 15">
        <text>Release of an N-terminal dipeptide from a peptide comprising four or more residues, with broad specificity. Also acts on dipeptidyl 2-naphthylamides.</text>
        <dbReference type="EC" id="3.4.14.4"/>
    </reaction>
</comment>
<feature type="active site" evidence="16">
    <location>
        <position position="451"/>
    </location>
</feature>
<keyword evidence="11 15" id="KW-0862">Zinc</keyword>
<proteinExistence type="inferred from homology"/>
<evidence type="ECO:0000313" key="19">
    <source>
        <dbReference type="Proteomes" id="UP000095038"/>
    </source>
</evidence>
<keyword evidence="6 15" id="KW-0031">Aminopeptidase</keyword>
<evidence type="ECO:0000256" key="7">
    <source>
        <dbReference type="ARBA" id="ARBA00022490"/>
    </source>
</evidence>
<evidence type="ECO:0000256" key="17">
    <source>
        <dbReference type="PIRSR" id="PIRSR007828-2"/>
    </source>
</evidence>
<evidence type="ECO:0000256" key="9">
    <source>
        <dbReference type="ARBA" id="ARBA00022723"/>
    </source>
</evidence>
<dbReference type="InterPro" id="IPR005317">
    <property type="entry name" value="Dipeptidyl-peptase3"/>
</dbReference>
<dbReference type="STRING" id="1344418.A0A1D2V8P0"/>
<evidence type="ECO:0000256" key="14">
    <source>
        <dbReference type="ARBA" id="ARBA00032119"/>
    </source>
</evidence>
<gene>
    <name evidence="18" type="ORF">ASCRUDRAFT_40249</name>
</gene>
<feature type="binding site" evidence="17">
    <location>
        <position position="455"/>
    </location>
    <ligand>
        <name>Zn(2+)</name>
        <dbReference type="ChEBI" id="CHEBI:29105"/>
        <note>catalytic</note>
    </ligand>
</feature>
<evidence type="ECO:0000256" key="8">
    <source>
        <dbReference type="ARBA" id="ARBA00022670"/>
    </source>
</evidence>
<evidence type="ECO:0000256" key="6">
    <source>
        <dbReference type="ARBA" id="ARBA00022438"/>
    </source>
</evidence>
<keyword evidence="8 15" id="KW-0645">Protease</keyword>
<dbReference type="Proteomes" id="UP000095038">
    <property type="component" value="Unassembled WGS sequence"/>
</dbReference>
<feature type="binding site" evidence="17">
    <location>
        <position position="508"/>
    </location>
    <ligand>
        <name>Zn(2+)</name>
        <dbReference type="ChEBI" id="CHEBI:29105"/>
        <note>catalytic</note>
    </ligand>
</feature>
<dbReference type="AlphaFoldDB" id="A0A1D2V8P0"/>
<evidence type="ECO:0000256" key="3">
    <source>
        <dbReference type="ARBA" id="ARBA00010200"/>
    </source>
</evidence>
<dbReference type="PIRSF" id="PIRSF007828">
    <property type="entry name" value="Dipeptidyl-peptidase_III"/>
    <property type="match status" value="1"/>
</dbReference>
<evidence type="ECO:0000256" key="13">
    <source>
        <dbReference type="ARBA" id="ARBA00031288"/>
    </source>
</evidence>
<sequence length="703" mass="80208">MATASTFAADFKAPIVCLDVKTHFDKLSLKEKKYAHYMSRASHYGSRVVLRSVSNESEDIYKLILKIHSLNPYENLRKKLDDKDGDIVDNYLQYSSQFLSNLGNFKSFGDSKFIPNLSRDQFNQLIKSVDNEEVNSIYDKVSEKIFSVEKNHETLLGLNNSGYYVSKDGLLFDNNEIKSLNNLLTSKNIMPENTRVEKISTNEFNILIASAEISNTIPNEYPIDSIKEFEIVDEKSSDIIKKVTVNFKFGDHSKEFEKIVESMVLAKENVSNEIQEKMVKNYIESFKTGSMLSHKESQKNWVKDIGPPVETNIGFIETYRDPYGIRGEWEGLVSMVNKERTEKFGNLVNNAEHYIKKLPWSKEFEKDKFTPPDFTSLEVLTFAGSGVPAGINIPNYDDVRINIGFKNVSLGNILSAKESNKEPVTFIDEKISDLFKKNQAEAFEVQVGLHELLGHGSGKLLLELDDGKFNFDKENPPVGLDGKPVETYYKKHTTWSSVFGSLAGPYEECRAECVAMYLITNREILKIFGINDVERQNDIIHIGYLLMARAGLLALQFWDPISKKWGQAHMQARFSILKTFLKAGEGFVKFEYEDDKEFSDLRIVMNKSKIESVGQPAVGEYLKQLHVYKCSGDFGNGSKLFLERSNVSEEIGRFRDVVMKKRLPRKQFIQCNTSVDEETGAVELRSYPETELGMIQSFYDRDV</sequence>
<comment type="similarity">
    <text evidence="3 15">Belongs to the peptidase M49 family.</text>
</comment>
<dbReference type="FunFam" id="3.30.540.30:FF:000002">
    <property type="entry name" value="Dipeptidyl peptidase 3"/>
    <property type="match status" value="1"/>
</dbReference>
<dbReference type="GO" id="GO:0006508">
    <property type="term" value="P:proteolysis"/>
    <property type="evidence" value="ECO:0007669"/>
    <property type="project" value="UniProtKB-KW"/>
</dbReference>